<organism evidence="7 8">
    <name type="scientific">Nannochloropsis salina CCMP1776</name>
    <dbReference type="NCBI Taxonomy" id="1027361"/>
    <lineage>
        <taxon>Eukaryota</taxon>
        <taxon>Sar</taxon>
        <taxon>Stramenopiles</taxon>
        <taxon>Ochrophyta</taxon>
        <taxon>Eustigmatophyceae</taxon>
        <taxon>Eustigmatales</taxon>
        <taxon>Monodopsidaceae</taxon>
        <taxon>Microchloropsis</taxon>
        <taxon>Microchloropsis salina</taxon>
    </lineage>
</organism>
<gene>
    <name evidence="7" type="ORF">NSK_000725</name>
</gene>
<feature type="domain" description="PPIase cyclophilin-type" evidence="6">
    <location>
        <begin position="276"/>
        <end position="445"/>
    </location>
</feature>
<dbReference type="Pfam" id="PF00160">
    <property type="entry name" value="Pro_isomerase"/>
    <property type="match status" value="1"/>
</dbReference>
<dbReference type="PANTHER" id="PTHR43246">
    <property type="entry name" value="PEPTIDYL-PROLYL CIS-TRANS ISOMERASE CYP38, CHLOROPLASTIC"/>
    <property type="match status" value="1"/>
</dbReference>
<dbReference type="EMBL" id="SDOX01000002">
    <property type="protein sequence ID" value="TFJ88376.1"/>
    <property type="molecule type" value="Genomic_DNA"/>
</dbReference>
<dbReference type="GO" id="GO:0003755">
    <property type="term" value="F:peptidyl-prolyl cis-trans isomerase activity"/>
    <property type="evidence" value="ECO:0007669"/>
    <property type="project" value="UniProtKB-KW"/>
</dbReference>
<dbReference type="InterPro" id="IPR044665">
    <property type="entry name" value="E_coli_cyclophilin_A-like"/>
</dbReference>
<evidence type="ECO:0000256" key="4">
    <source>
        <dbReference type="ARBA" id="ARBA00023235"/>
    </source>
</evidence>
<dbReference type="OrthoDB" id="1735926at2759"/>
<evidence type="ECO:0000256" key="1">
    <source>
        <dbReference type="ARBA" id="ARBA00013194"/>
    </source>
</evidence>
<dbReference type="InterPro" id="IPR002130">
    <property type="entry name" value="Cyclophilin-type_PPIase_dom"/>
</dbReference>
<reference evidence="7 8" key="1">
    <citation type="submission" date="2019-01" db="EMBL/GenBank/DDBJ databases">
        <title>Nuclear Genome Assembly of the Microalgal Biofuel strain Nannochloropsis salina CCMP1776.</title>
        <authorList>
            <person name="Hovde B."/>
        </authorList>
    </citation>
    <scope>NUCLEOTIDE SEQUENCE [LARGE SCALE GENOMIC DNA]</scope>
    <source>
        <strain evidence="7 8">CCMP1776</strain>
    </source>
</reference>
<dbReference type="Proteomes" id="UP000355283">
    <property type="component" value="Unassembled WGS sequence"/>
</dbReference>
<dbReference type="Gene3D" id="2.40.100.10">
    <property type="entry name" value="Cyclophilin-like"/>
    <property type="match status" value="1"/>
</dbReference>
<sequence length="464" mass="50605">MKRDCCIVLVLVSILSLIPADAFLVPASPLRTQASSLLTMEAKKDPQTPGSPWINLPRKILAPATLAFATWQSTFSFQPGFLGASSSVFPGVETVQSAHAARPSNAPSSAGSRVNKDAESLLRYGLPINSKEARELQEAVEGVKENIRGKRLNEGKKDVQRAKSILASKREKLLKSVRSDGKERAQELLKELEGNLDELTATFAEDAGRGSEQERAKLDLAYKQQLDASRAVTEVEELMVPAGYTVSVPEEFSNLPQLQGRAEVDMMLKKGEAGEKFEIKGKLYDSIQVKMVIDGFNAPVTAGNFVDLVQKGFYNNRPITRSDGFVVQYGDPEPQGEVHGYVPFGSKDVRTIPLEIFVAQDESPMYGMTTEDDGRGYSATRLPFQAYGAIGMAREEYVADSASSQVFWLLFESDLTPAGKNLLDGRYTCFGYTTENADLLAGVKEGDVIVSAKVVKGGENLVKK</sequence>
<dbReference type="PROSITE" id="PS50072">
    <property type="entry name" value="CSA_PPIASE_2"/>
    <property type="match status" value="1"/>
</dbReference>
<dbReference type="Pfam" id="PF21329">
    <property type="entry name" value="CYP38_PsbQ-like"/>
    <property type="match status" value="1"/>
</dbReference>
<dbReference type="SUPFAM" id="SSF101112">
    <property type="entry name" value="Oxygen-evolving enhancer protein 3"/>
    <property type="match status" value="1"/>
</dbReference>
<keyword evidence="2" id="KW-0793">Thylakoid</keyword>
<evidence type="ECO:0000256" key="5">
    <source>
        <dbReference type="SAM" id="SignalP"/>
    </source>
</evidence>
<dbReference type="AlphaFoldDB" id="A0A4D9DAP6"/>
<keyword evidence="4" id="KW-0413">Isomerase</keyword>
<dbReference type="InterPro" id="IPR048563">
    <property type="entry name" value="CYP38_PsbQ-like"/>
</dbReference>
<dbReference type="SUPFAM" id="SSF50891">
    <property type="entry name" value="Cyclophilin-like"/>
    <property type="match status" value="1"/>
</dbReference>
<keyword evidence="3" id="KW-0697">Rotamase</keyword>
<evidence type="ECO:0000313" key="8">
    <source>
        <dbReference type="Proteomes" id="UP000355283"/>
    </source>
</evidence>
<accession>A0A4D9DAP6</accession>
<evidence type="ECO:0000313" key="7">
    <source>
        <dbReference type="EMBL" id="TFJ88376.1"/>
    </source>
</evidence>
<keyword evidence="8" id="KW-1185">Reference proteome</keyword>
<name>A0A4D9DAP6_9STRA</name>
<feature type="signal peptide" evidence="5">
    <location>
        <begin position="1"/>
        <end position="22"/>
    </location>
</feature>
<feature type="chain" id="PRO_5020028006" description="peptidylprolyl isomerase" evidence="5">
    <location>
        <begin position="23"/>
        <end position="464"/>
    </location>
</feature>
<evidence type="ECO:0000259" key="6">
    <source>
        <dbReference type="PROSITE" id="PS50072"/>
    </source>
</evidence>
<dbReference type="InterPro" id="IPR029000">
    <property type="entry name" value="Cyclophilin-like_dom_sf"/>
</dbReference>
<dbReference type="Gene3D" id="1.20.120.290">
    <property type="entry name" value="Oxygen-evolving enhancer protein 3 (PsbQ), four-helix up-down bundle"/>
    <property type="match status" value="1"/>
</dbReference>
<protein>
    <recommendedName>
        <fullName evidence="1">peptidylprolyl isomerase</fullName>
        <ecNumber evidence="1">5.2.1.8</ecNumber>
    </recommendedName>
</protein>
<evidence type="ECO:0000256" key="3">
    <source>
        <dbReference type="ARBA" id="ARBA00023110"/>
    </source>
</evidence>
<comment type="caution">
    <text evidence="7">The sequence shown here is derived from an EMBL/GenBank/DDBJ whole genome shotgun (WGS) entry which is preliminary data.</text>
</comment>
<evidence type="ECO:0000256" key="2">
    <source>
        <dbReference type="ARBA" id="ARBA00023078"/>
    </source>
</evidence>
<dbReference type="EC" id="5.2.1.8" evidence="1"/>
<proteinExistence type="predicted"/>
<dbReference type="InterPro" id="IPR023222">
    <property type="entry name" value="PsbQ-like_dom_sf"/>
</dbReference>
<keyword evidence="5" id="KW-0732">Signal</keyword>